<sequence length="1157" mass="129499">MSMFLSKFLSGRNVAKTKLELLTEAWTNIQKYYETAADPLKDAVDLTPIPCSLQNIVKLIQAEEVEHHRASGSLETGPCLEYLLQKRVLEELVEFAKVDTPYGMRVHCLRFFCSLVTNVHAQLLPERAVHVPLQKLITSCHRLIAHHYEQLATEVEVSFEERTAAISELSLELVKLMHGVFSHFKGANAALMDLFFERGWCRALGENVWRSSKDGKNLHKRRESFEEKIAWNIFLTPRFDMFTYLIDYMNIPGETGEIAREAILFALRLLEDDPEYVCYVVEYSGLCEVMAERLSLFFACLPKNAGAFNISSNNRVSAVRTSRRSITFSVPAMITNNSLMITVNAQNSFKKKRRKRSPFDVNFVRTLESIQEKERVVDEFYSFWEYLNDVARVAEKRLMTALMAQLTTIFWHPTVCAALSSPSAETATSATAYTTEMIRSLTDQRLLHVFLVVLLGEDGGIGKDIEPEVKSYMPIQDLIDDDRDDEEVMSAQTGSDDEVKNSDETTKANSEAADEDWTLRLLLINRIDAENHELALASLRLFDTIMETYNQFAIYNLVLRNYLDISPDGEYIEDEPRDVTDTSSVGSKVVDNASIVTVEEPAKVDDLAIGDNDSSSNSNTNSTTTTTTTTTTTKKENKTEKVRWLVERVLSLLPLEDELERMKSPPLSSVIQTDSFNSTVHGSEDPSTNPYAVVPGNSYDDYFHEAQERFHYALLAKNFWQTPYPPVKTRKDFEREAENRKGRPSRPKDSGVEVPTDQASITSTTTTTTSKKPEAFEGLFLSRIFDQFYKMLELPMEQNLLVTSILQKIAGVVDKRMDGVICDWRAVRVGIDGALYGGVWALPSAKSNRRSLYALLEQVTFEALKRAQLVPNFETRISLAKKRGILPGGGAVIQPQSNPSLTTDHRSNARRESNSSHHNNSTVSPRTSDHISRSQQSLSKIVFNKGSTSTLMPSSPRSPSIPTATKSAGLLPLRITRDMGIGGSGNGSGGGGGGSPGGPNSPSSSFFQNSQRANATPVTMTNPFAKLSNFVNSYIVLQEFCKELAAVILVRHATNYNEIGFVRYQEQREMMLIDPGQSGVTTGGGNNTQDWLMDEANDDDEEDTNYKQRNFDKWKNRISVVSTLADWRSVRSLDTIDEAITARVPSRTTASTDAVQS</sequence>
<dbReference type="PANTHER" id="PTHR21705:SF11">
    <property type="entry name" value="FHIP FAMILY PROTEIN CG3558"/>
    <property type="match status" value="1"/>
</dbReference>
<keyword evidence="5" id="KW-1185">Reference proteome</keyword>
<reference evidence="4 5" key="1">
    <citation type="submission" date="2024-04" db="EMBL/GenBank/DDBJ databases">
        <title>genome sequences of Mucor flavus KT1a and Helicostylum pulchrum KT1b strains isolation_sourced from the surface of a dry-aged beef.</title>
        <authorList>
            <person name="Toyotome T."/>
            <person name="Hosono M."/>
            <person name="Torimaru M."/>
            <person name="Fukuda K."/>
            <person name="Mikami N."/>
        </authorList>
    </citation>
    <scope>NUCLEOTIDE SEQUENCE [LARGE SCALE GENOMIC DNA]</scope>
    <source>
        <strain evidence="4 5">KT1b</strain>
    </source>
</reference>
<feature type="region of interest" description="Disordered" evidence="2">
    <location>
        <begin position="888"/>
        <end position="1009"/>
    </location>
</feature>
<protein>
    <recommendedName>
        <fullName evidence="3">FHF complex subunit HOOK-interacting protein C-terminal domain-containing protein</fullName>
    </recommendedName>
</protein>
<dbReference type="Pfam" id="PF19311">
    <property type="entry name" value="KELAA"/>
    <property type="match status" value="1"/>
</dbReference>
<evidence type="ECO:0000256" key="2">
    <source>
        <dbReference type="SAM" id="MobiDB-lite"/>
    </source>
</evidence>
<dbReference type="InterPro" id="IPR019384">
    <property type="entry name" value="FHIP"/>
</dbReference>
<comment type="similarity">
    <text evidence="1">Belongs to the FHIP family.</text>
</comment>
<accession>A0ABP9XNN4</accession>
<name>A0ABP9XNN4_9FUNG</name>
<feature type="compositionally biased region" description="Basic and acidic residues" evidence="2">
    <location>
        <begin position="903"/>
        <end position="915"/>
    </location>
</feature>
<evidence type="ECO:0000313" key="5">
    <source>
        <dbReference type="Proteomes" id="UP001476247"/>
    </source>
</evidence>
<dbReference type="InterPro" id="IPR045669">
    <property type="entry name" value="FHIP_C"/>
</dbReference>
<feature type="compositionally biased region" description="Low complexity" evidence="2">
    <location>
        <begin position="614"/>
        <end position="632"/>
    </location>
</feature>
<dbReference type="PANTHER" id="PTHR21705">
    <property type="entry name" value="RAI16 PROTEIN-RELATED"/>
    <property type="match status" value="1"/>
</dbReference>
<evidence type="ECO:0000259" key="3">
    <source>
        <dbReference type="Pfam" id="PF19314"/>
    </source>
</evidence>
<feature type="compositionally biased region" description="Gly residues" evidence="2">
    <location>
        <begin position="980"/>
        <end position="997"/>
    </location>
</feature>
<feature type="region of interest" description="Disordered" evidence="2">
    <location>
        <begin position="483"/>
        <end position="511"/>
    </location>
</feature>
<dbReference type="Proteomes" id="UP001476247">
    <property type="component" value="Unassembled WGS sequence"/>
</dbReference>
<dbReference type="EMBL" id="BAABUJ010000006">
    <property type="protein sequence ID" value="GAA5796354.1"/>
    <property type="molecule type" value="Genomic_DNA"/>
</dbReference>
<organism evidence="4 5">
    <name type="scientific">Helicostylum pulchrum</name>
    <dbReference type="NCBI Taxonomy" id="562976"/>
    <lineage>
        <taxon>Eukaryota</taxon>
        <taxon>Fungi</taxon>
        <taxon>Fungi incertae sedis</taxon>
        <taxon>Mucoromycota</taxon>
        <taxon>Mucoromycotina</taxon>
        <taxon>Mucoromycetes</taxon>
        <taxon>Mucorales</taxon>
        <taxon>Mucorineae</taxon>
        <taxon>Mucoraceae</taxon>
        <taxon>Helicostylum</taxon>
    </lineage>
</organism>
<feature type="region of interest" description="Disordered" evidence="2">
    <location>
        <begin position="730"/>
        <end position="769"/>
    </location>
</feature>
<comment type="caution">
    <text evidence="4">The sequence shown here is derived from an EMBL/GenBank/DDBJ whole genome shotgun (WGS) entry which is preliminary data.</text>
</comment>
<evidence type="ECO:0000313" key="4">
    <source>
        <dbReference type="EMBL" id="GAA5796354.1"/>
    </source>
</evidence>
<dbReference type="InterPro" id="IPR045668">
    <property type="entry name" value="FHIP_KELAA_motif"/>
</dbReference>
<evidence type="ECO:0000256" key="1">
    <source>
        <dbReference type="ARBA" id="ARBA00024336"/>
    </source>
</evidence>
<dbReference type="Pfam" id="PF19314">
    <property type="entry name" value="DUF5917"/>
    <property type="match status" value="1"/>
</dbReference>
<feature type="region of interest" description="Disordered" evidence="2">
    <location>
        <begin position="606"/>
        <end position="638"/>
    </location>
</feature>
<feature type="compositionally biased region" description="Basic and acidic residues" evidence="2">
    <location>
        <begin position="497"/>
        <end position="506"/>
    </location>
</feature>
<feature type="compositionally biased region" description="Polar residues" evidence="2">
    <location>
        <begin position="933"/>
        <end position="966"/>
    </location>
</feature>
<proteinExistence type="inferred from homology"/>
<feature type="compositionally biased region" description="Basic and acidic residues" evidence="2">
    <location>
        <begin position="730"/>
        <end position="751"/>
    </location>
</feature>
<feature type="domain" description="FHF complex subunit HOOK-interacting protein C-terminal" evidence="3">
    <location>
        <begin position="777"/>
        <end position="883"/>
    </location>
</feature>
<gene>
    <name evidence="4" type="ORF">HPULCUR_001724</name>
</gene>
<dbReference type="Pfam" id="PF10257">
    <property type="entry name" value="RAI16-like"/>
    <property type="match status" value="1"/>
</dbReference>